<dbReference type="PANTHER" id="PTHR47424">
    <property type="entry name" value="REGULATORY PROTEIN GAL4"/>
    <property type="match status" value="1"/>
</dbReference>
<evidence type="ECO:0000256" key="2">
    <source>
        <dbReference type="ARBA" id="ARBA00023015"/>
    </source>
</evidence>
<keyword evidence="5" id="KW-0539">Nucleus</keyword>
<evidence type="ECO:0000313" key="9">
    <source>
        <dbReference type="Proteomes" id="UP000266188"/>
    </source>
</evidence>
<evidence type="ECO:0000256" key="1">
    <source>
        <dbReference type="ARBA" id="ARBA00022723"/>
    </source>
</evidence>
<evidence type="ECO:0000313" key="8">
    <source>
        <dbReference type="EMBL" id="RJE22404.1"/>
    </source>
</evidence>
<dbReference type="InterPro" id="IPR007219">
    <property type="entry name" value="XnlR_reg_dom"/>
</dbReference>
<dbReference type="Pfam" id="PF04082">
    <property type="entry name" value="Fungal_trans"/>
    <property type="match status" value="1"/>
</dbReference>
<dbReference type="GO" id="GO:0005634">
    <property type="term" value="C:nucleus"/>
    <property type="evidence" value="ECO:0007669"/>
    <property type="project" value="TreeGrafter"/>
</dbReference>
<dbReference type="GO" id="GO:0000978">
    <property type="term" value="F:RNA polymerase II cis-regulatory region sequence-specific DNA binding"/>
    <property type="evidence" value="ECO:0007669"/>
    <property type="project" value="TreeGrafter"/>
</dbReference>
<keyword evidence="1" id="KW-0479">Metal-binding</keyword>
<sequence>MDSADRRRHILRKSFACDECKRRKIRCSGDQSCSNCRRDVKTCKYSSPSQRLSTLQKRLHECERQKADIERAWSIYLPSVDLQHALQTIRMQNNGSGSVVADQRKHKHNLDLSHSTEQPPTSFAEHSNAEDYEFDESLDNSTDGMGFLTVDPHKAGYRGPQSGAASLKFLQSLPLYLPLTSFSPLSSLDDDHDGDGGTTAAAAQRRRSEEFRHLDDYFAFYHPAYPILHEGTFRARVSGALAKPRDGSWPLLYNIVLAIGAFVGDSNGTRADVPFFKEARKHLSIDVLEKGSLSYVQAIVLMANYMQKRNKPNAGFILIGIGWSMALAIGLHREFGMPSTSPFTMEIRRRVWWTLFVFVSGVQLILGRPAVSLVGVNVHLPANVDDHDLAVDMDELPACGTGPTITSCLIAQVNLAKIANAVQVELLTHHLPTYQKAADLEQRVSAWYHELPAHFNLQVPLEPRFDIPRRVLLWRSFHLRIVINRPFLFQSIAVKSNLETSTGPVASCLAAADECVTSICGFLESTDNRRRGLTWYATCWLLTASFVQATCYIYQPAHALAPVWKGHIQRAVDCLGSLGPSHDMALRARDVLQKIFEHGHYLAAPGHIDPYTSAQTTAPLGALWTPSGDQTAFNPLAMGLDEIVPGYAQGSFNAEFLDAAGGLIIQNLFDSSEDRPLNTSSSSMLG</sequence>
<evidence type="ECO:0000256" key="5">
    <source>
        <dbReference type="ARBA" id="ARBA00023242"/>
    </source>
</evidence>
<evidence type="ECO:0000259" key="7">
    <source>
        <dbReference type="PROSITE" id="PS50048"/>
    </source>
</evidence>
<gene>
    <name evidence="8" type="ORF">PHISCL_05265</name>
</gene>
<dbReference type="Proteomes" id="UP000266188">
    <property type="component" value="Unassembled WGS sequence"/>
</dbReference>
<dbReference type="InterPro" id="IPR001138">
    <property type="entry name" value="Zn2Cys6_DnaBD"/>
</dbReference>
<feature type="transmembrane region" description="Helical" evidence="6">
    <location>
        <begin position="314"/>
        <end position="331"/>
    </location>
</feature>
<dbReference type="SMART" id="SM00906">
    <property type="entry name" value="Fungal_trans"/>
    <property type="match status" value="1"/>
</dbReference>
<dbReference type="CDD" id="cd00067">
    <property type="entry name" value="GAL4"/>
    <property type="match status" value="1"/>
</dbReference>
<dbReference type="Gene3D" id="4.10.240.10">
    <property type="entry name" value="Zn(2)-C6 fungal-type DNA-binding domain"/>
    <property type="match status" value="1"/>
</dbReference>
<reference evidence="9" key="1">
    <citation type="submission" date="2017-02" db="EMBL/GenBank/DDBJ databases">
        <authorList>
            <person name="Tafer H."/>
            <person name="Lopandic K."/>
        </authorList>
    </citation>
    <scope>NUCLEOTIDE SEQUENCE [LARGE SCALE GENOMIC DNA]</scope>
    <source>
        <strain evidence="9">CBS 366.77</strain>
    </source>
</reference>
<dbReference type="EMBL" id="MVGC01000170">
    <property type="protein sequence ID" value="RJE22404.1"/>
    <property type="molecule type" value="Genomic_DNA"/>
</dbReference>
<keyword evidence="6" id="KW-1133">Transmembrane helix</keyword>
<dbReference type="GO" id="GO:0006351">
    <property type="term" value="P:DNA-templated transcription"/>
    <property type="evidence" value="ECO:0007669"/>
    <property type="project" value="InterPro"/>
</dbReference>
<dbReference type="AlphaFoldDB" id="A0A3A2ZSW5"/>
<dbReference type="GO" id="GO:0008270">
    <property type="term" value="F:zinc ion binding"/>
    <property type="evidence" value="ECO:0007669"/>
    <property type="project" value="InterPro"/>
</dbReference>
<evidence type="ECO:0000256" key="3">
    <source>
        <dbReference type="ARBA" id="ARBA00023125"/>
    </source>
</evidence>
<dbReference type="CDD" id="cd12148">
    <property type="entry name" value="fungal_TF_MHR"/>
    <property type="match status" value="1"/>
</dbReference>
<feature type="domain" description="Zn(2)-C6 fungal-type" evidence="7">
    <location>
        <begin position="16"/>
        <end position="45"/>
    </location>
</feature>
<keyword evidence="4" id="KW-0804">Transcription</keyword>
<name>A0A3A2ZSW5_9EURO</name>
<keyword evidence="9" id="KW-1185">Reference proteome</keyword>
<dbReference type="GO" id="GO:0000435">
    <property type="term" value="P:positive regulation of transcription from RNA polymerase II promoter by galactose"/>
    <property type="evidence" value="ECO:0007669"/>
    <property type="project" value="TreeGrafter"/>
</dbReference>
<protein>
    <recommendedName>
        <fullName evidence="7">Zn(2)-C6 fungal-type domain-containing protein</fullName>
    </recommendedName>
</protein>
<proteinExistence type="predicted"/>
<dbReference type="InterPro" id="IPR051127">
    <property type="entry name" value="Fungal_SecMet_Regulators"/>
</dbReference>
<keyword evidence="3" id="KW-0238">DNA-binding</keyword>
<dbReference type="Pfam" id="PF00172">
    <property type="entry name" value="Zn_clus"/>
    <property type="match status" value="1"/>
</dbReference>
<keyword evidence="6" id="KW-0812">Transmembrane</keyword>
<dbReference type="FunFam" id="4.10.240.10:FF:000025">
    <property type="entry name" value="C6 transcription factor, putative"/>
    <property type="match status" value="1"/>
</dbReference>
<keyword evidence="2" id="KW-0805">Transcription regulation</keyword>
<dbReference type="SMART" id="SM00066">
    <property type="entry name" value="GAL4"/>
    <property type="match status" value="1"/>
</dbReference>
<evidence type="ECO:0000256" key="4">
    <source>
        <dbReference type="ARBA" id="ARBA00023163"/>
    </source>
</evidence>
<keyword evidence="6" id="KW-0472">Membrane</keyword>
<dbReference type="InterPro" id="IPR036864">
    <property type="entry name" value="Zn2-C6_fun-type_DNA-bd_sf"/>
</dbReference>
<dbReference type="SUPFAM" id="SSF57701">
    <property type="entry name" value="Zn2/Cys6 DNA-binding domain"/>
    <property type="match status" value="1"/>
</dbReference>
<dbReference type="GO" id="GO:0000981">
    <property type="term" value="F:DNA-binding transcription factor activity, RNA polymerase II-specific"/>
    <property type="evidence" value="ECO:0007669"/>
    <property type="project" value="InterPro"/>
</dbReference>
<evidence type="ECO:0000256" key="6">
    <source>
        <dbReference type="SAM" id="Phobius"/>
    </source>
</evidence>
<accession>A0A3A2ZSW5</accession>
<dbReference type="PROSITE" id="PS50048">
    <property type="entry name" value="ZN2_CY6_FUNGAL_2"/>
    <property type="match status" value="1"/>
</dbReference>
<organism evidence="8 9">
    <name type="scientific">Aspergillus sclerotialis</name>
    <dbReference type="NCBI Taxonomy" id="2070753"/>
    <lineage>
        <taxon>Eukaryota</taxon>
        <taxon>Fungi</taxon>
        <taxon>Dikarya</taxon>
        <taxon>Ascomycota</taxon>
        <taxon>Pezizomycotina</taxon>
        <taxon>Eurotiomycetes</taxon>
        <taxon>Eurotiomycetidae</taxon>
        <taxon>Eurotiales</taxon>
        <taxon>Aspergillaceae</taxon>
        <taxon>Aspergillus</taxon>
        <taxon>Aspergillus subgen. Polypaecilum</taxon>
    </lineage>
</organism>
<dbReference type="PROSITE" id="PS00463">
    <property type="entry name" value="ZN2_CY6_FUNGAL_1"/>
    <property type="match status" value="1"/>
</dbReference>
<dbReference type="PANTHER" id="PTHR47424:SF3">
    <property type="entry name" value="REGULATORY PROTEIN GAL4"/>
    <property type="match status" value="1"/>
</dbReference>
<comment type="caution">
    <text evidence="8">The sequence shown here is derived from an EMBL/GenBank/DDBJ whole genome shotgun (WGS) entry which is preliminary data.</text>
</comment>
<dbReference type="OrthoDB" id="2283488at2759"/>